<accession>A0A6J4KGH2</accession>
<proteinExistence type="predicted"/>
<dbReference type="AlphaFoldDB" id="A0A6J4KGH2"/>
<name>A0A6J4KGH2_9CYAN</name>
<reference evidence="1" key="1">
    <citation type="submission" date="2020-02" db="EMBL/GenBank/DDBJ databases">
        <authorList>
            <person name="Meier V. D."/>
        </authorList>
    </citation>
    <scope>NUCLEOTIDE SEQUENCE</scope>
    <source>
        <strain evidence="1">AVDCRST_MAG84</strain>
    </source>
</reference>
<organism evidence="1">
    <name type="scientific">uncultured Microcoleus sp</name>
    <dbReference type="NCBI Taxonomy" id="259945"/>
    <lineage>
        <taxon>Bacteria</taxon>
        <taxon>Bacillati</taxon>
        <taxon>Cyanobacteriota</taxon>
        <taxon>Cyanophyceae</taxon>
        <taxon>Oscillatoriophycideae</taxon>
        <taxon>Oscillatoriales</taxon>
        <taxon>Microcoleaceae</taxon>
        <taxon>Microcoleus</taxon>
        <taxon>environmental samples</taxon>
    </lineage>
</organism>
<evidence type="ECO:0000313" key="1">
    <source>
        <dbReference type="EMBL" id="CAA9305439.1"/>
    </source>
</evidence>
<gene>
    <name evidence="1" type="ORF">AVDCRST_MAG84-401</name>
</gene>
<protein>
    <submittedName>
        <fullName evidence="1">Uncharacterized protein</fullName>
    </submittedName>
</protein>
<dbReference type="EMBL" id="CADCTZ010000057">
    <property type="protein sequence ID" value="CAA9305439.1"/>
    <property type="molecule type" value="Genomic_DNA"/>
</dbReference>
<sequence>MQSIIELDLPESLANEIDESVRPEYLKLWRSVQPRRE</sequence>